<comment type="caution">
    <text evidence="1">The sequence shown here is derived from an EMBL/GenBank/DDBJ whole genome shotgun (WGS) entry which is preliminary data.</text>
</comment>
<sequence>MPSELQNPSEFEGRAARLLRERLVITPNEASYEEVWSYLTCCWLLDVAVWRFGAQADKRRFLGNVNRNTFRRLWWRAEILGFDIDLAQFGEDELVNIMERPTIAADRRLARAIAHEFLSRVDSGAVDSRMQLMREAMKRLLRLTPLVAFAALNDGELRSVVEDSFNSAAAGISGQDRASVGRHHAGTAVADDMPVTAISPGIIPIQRLTLMDVAYPPTRAFDAGIEQEFESVADKALLIVRKTGRVTNSNLREMAAITSEEAREVLQTLVRDGVLARRGVRRGTYYVLSESADESTVT</sequence>
<name>A0A2S8BER8_9MYCO</name>
<dbReference type="AlphaFoldDB" id="A0A2S8BER8"/>
<reference evidence="1 2" key="1">
    <citation type="journal article" date="2017" name="Int. J. Syst. Evol. Microbiol.">
        <title>Mycobacterium talmoniae sp. nov., a slowly growing mycobacterium isolated from human respiratory samples.</title>
        <authorList>
            <person name="Davidson R.M."/>
            <person name="DeGroote M.A."/>
            <person name="Marola J.L."/>
            <person name="Buss S."/>
            <person name="Jones V."/>
            <person name="McNeil M.R."/>
            <person name="Freifeld A.G."/>
            <person name="Elaine Epperson L."/>
            <person name="Hasan N.A."/>
            <person name="Jackson M."/>
            <person name="Iwen P.C."/>
            <person name="Salfinger M."/>
            <person name="Strong M."/>
        </authorList>
    </citation>
    <scope>NUCLEOTIDE SEQUENCE [LARGE SCALE GENOMIC DNA]</scope>
    <source>
        <strain evidence="1 2">ATCC BAA-2683</strain>
    </source>
</reference>
<dbReference type="InterPro" id="IPR036388">
    <property type="entry name" value="WH-like_DNA-bd_sf"/>
</dbReference>
<dbReference type="Proteomes" id="UP000238296">
    <property type="component" value="Unassembled WGS sequence"/>
</dbReference>
<organism evidence="1 2">
    <name type="scientific">Mycobacterium talmoniae</name>
    <dbReference type="NCBI Taxonomy" id="1858794"/>
    <lineage>
        <taxon>Bacteria</taxon>
        <taxon>Bacillati</taxon>
        <taxon>Actinomycetota</taxon>
        <taxon>Actinomycetes</taxon>
        <taxon>Mycobacteriales</taxon>
        <taxon>Mycobacteriaceae</taxon>
        <taxon>Mycobacterium</taxon>
    </lineage>
</organism>
<dbReference type="Gene3D" id="1.10.10.10">
    <property type="entry name" value="Winged helix-like DNA-binding domain superfamily/Winged helix DNA-binding domain"/>
    <property type="match status" value="1"/>
</dbReference>
<evidence type="ECO:0000313" key="2">
    <source>
        <dbReference type="Proteomes" id="UP000238296"/>
    </source>
</evidence>
<gene>
    <name evidence="1" type="ORF">C1Y40_04695</name>
</gene>
<dbReference type="Pfam" id="PF19866">
    <property type="entry name" value="DUF6339"/>
    <property type="match status" value="1"/>
</dbReference>
<protein>
    <submittedName>
        <fullName evidence="1">Uncharacterized protein</fullName>
    </submittedName>
</protein>
<dbReference type="InterPro" id="IPR045920">
    <property type="entry name" value="DUF6339"/>
</dbReference>
<evidence type="ECO:0000313" key="1">
    <source>
        <dbReference type="EMBL" id="PQM45154.1"/>
    </source>
</evidence>
<proteinExistence type="predicted"/>
<dbReference type="InterPro" id="IPR036390">
    <property type="entry name" value="WH_DNA-bd_sf"/>
</dbReference>
<dbReference type="EMBL" id="PPEA01000664">
    <property type="protein sequence ID" value="PQM45154.1"/>
    <property type="molecule type" value="Genomic_DNA"/>
</dbReference>
<dbReference type="SUPFAM" id="SSF46785">
    <property type="entry name" value="Winged helix' DNA-binding domain"/>
    <property type="match status" value="1"/>
</dbReference>
<accession>A0A2S8BER8</accession>